<dbReference type="PANTHER" id="PTHR43866:SF4">
    <property type="entry name" value="MALONATE-SEMIALDEHYDE DEHYDROGENASE"/>
    <property type="match status" value="1"/>
</dbReference>
<dbReference type="InterPro" id="IPR016160">
    <property type="entry name" value="Ald_DH_CS_CYS"/>
</dbReference>
<reference evidence="5 6" key="1">
    <citation type="submission" date="2019-06" db="EMBL/GenBank/DDBJ databases">
        <title>Tsukamurella conjunctivitidis sp. nov., Tsukamurella assacharolytica sp. nov. and Tsukamurella sputae sp. nov. isolated from patients with conjunctivitis, bacteraemia (lymphoma) and respiratory infection (sputum) in Hong Kong.</title>
        <authorList>
            <person name="Teng J.L.L."/>
            <person name="Lee H.H."/>
            <person name="Fong J.Y.H."/>
            <person name="Fok K.M.N."/>
            <person name="Lau S.K.P."/>
            <person name="Woo P.C.Y."/>
        </authorList>
    </citation>
    <scope>NUCLEOTIDE SEQUENCE [LARGE SCALE GENOMIC DNA]</scope>
    <source>
        <strain evidence="5 6">HKU71</strain>
    </source>
</reference>
<evidence type="ECO:0000313" key="5">
    <source>
        <dbReference type="EMBL" id="TWS21369.1"/>
    </source>
</evidence>
<dbReference type="Gene3D" id="3.40.605.10">
    <property type="entry name" value="Aldehyde Dehydrogenase, Chain A, domain 1"/>
    <property type="match status" value="1"/>
</dbReference>
<dbReference type="FunFam" id="3.40.309.10:FF:000002">
    <property type="entry name" value="Methylmalonate-semialdehyde dehydrogenase (Acylating)"/>
    <property type="match status" value="1"/>
</dbReference>
<evidence type="ECO:0000256" key="3">
    <source>
        <dbReference type="ARBA" id="ARBA00023027"/>
    </source>
</evidence>
<dbReference type="RefSeq" id="WP_146559019.1">
    <property type="nucleotide sequence ID" value="NZ_VIGW01000001.1"/>
</dbReference>
<evidence type="ECO:0000259" key="4">
    <source>
        <dbReference type="Pfam" id="PF00171"/>
    </source>
</evidence>
<dbReference type="AlphaFoldDB" id="A0A5C5RE42"/>
<keyword evidence="6" id="KW-1185">Reference proteome</keyword>
<feature type="domain" description="Aldehyde dehydrogenase" evidence="4">
    <location>
        <begin position="15"/>
        <end position="474"/>
    </location>
</feature>
<dbReference type="SUPFAM" id="SSF53720">
    <property type="entry name" value="ALDH-like"/>
    <property type="match status" value="1"/>
</dbReference>
<dbReference type="InterPro" id="IPR010061">
    <property type="entry name" value="MeMal-semiAld_DH"/>
</dbReference>
<evidence type="ECO:0000256" key="2">
    <source>
        <dbReference type="ARBA" id="ARBA00023002"/>
    </source>
</evidence>
<name>A0A5C5RE42_9ACTN</name>
<dbReference type="GO" id="GO:0006210">
    <property type="term" value="P:thymine catabolic process"/>
    <property type="evidence" value="ECO:0007669"/>
    <property type="project" value="TreeGrafter"/>
</dbReference>
<evidence type="ECO:0000256" key="1">
    <source>
        <dbReference type="ARBA" id="ARBA00013048"/>
    </source>
</evidence>
<dbReference type="EMBL" id="VIGW01000001">
    <property type="protein sequence ID" value="TWS21369.1"/>
    <property type="molecule type" value="Genomic_DNA"/>
</dbReference>
<dbReference type="GO" id="GO:0006574">
    <property type="term" value="P:L-valine catabolic process"/>
    <property type="evidence" value="ECO:0007669"/>
    <property type="project" value="TreeGrafter"/>
</dbReference>
<accession>A0A5C5RE42</accession>
<dbReference type="InterPro" id="IPR016162">
    <property type="entry name" value="Ald_DH_N"/>
</dbReference>
<dbReference type="OrthoDB" id="9812625at2"/>
<proteinExistence type="predicted"/>
<comment type="caution">
    <text evidence="5">The sequence shown here is derived from an EMBL/GenBank/DDBJ whole genome shotgun (WGS) entry which is preliminary data.</text>
</comment>
<sequence length="492" mass="51606">MRSIPHWINGAKVSGSGDSIDVLDPATDRPVATVDAADPATVDAALAAAAAAFDGWALTPLSKRAAVLYRFRDLMIEHRTELAALITAEHGKTLDDAAGEVGRAVDSIELACGGPALVHGRTSLQTGPNIDTKSVLHPVGVCLGITPFNFPAMMGLMMASVALAAGNCFIWKPSEQDPGVCIRIAELLTEAGLPDGVMNVVNGRQETVEQLIDDPRTQAVSFVGSSRVAQQVYARAAAAGKRVQTFGGAKNHMVVMPDADTEVVADQLASSAFGAAGQRCMAISVAVIVGPTAEPILEKVAERANRIRVGAGITDGTEVGPVVSRAAQERIRSSVKAAIADGARAVVDRSTVQVPDFEDGYFVGPTVLTDVALTSPAYQEELFGPVLVVHRVDTLDEALELIKNHQYGNGASIFTQDGAAVAAFEHRVSAGMVGVNVAIPVPVAAYAVQGWKSSAFGDTGLNNASWSFYTRPKYITSRWDSVSGTDFGFRPN</sequence>
<dbReference type="NCBIfam" id="TIGR01722">
    <property type="entry name" value="MMSDH"/>
    <property type="match status" value="1"/>
</dbReference>
<dbReference type="InterPro" id="IPR016161">
    <property type="entry name" value="Ald_DH/histidinol_DH"/>
</dbReference>
<dbReference type="Pfam" id="PF00171">
    <property type="entry name" value="Aldedh"/>
    <property type="match status" value="1"/>
</dbReference>
<organism evidence="5 6">
    <name type="scientific">Tsukamurella asaccharolytica</name>
    <dbReference type="NCBI Taxonomy" id="2592067"/>
    <lineage>
        <taxon>Bacteria</taxon>
        <taxon>Bacillati</taxon>
        <taxon>Actinomycetota</taxon>
        <taxon>Actinomycetes</taxon>
        <taxon>Mycobacteriales</taxon>
        <taxon>Tsukamurellaceae</taxon>
        <taxon>Tsukamurella</taxon>
    </lineage>
</organism>
<dbReference type="EC" id="1.2.1.27" evidence="1"/>
<keyword evidence="3" id="KW-0520">NAD</keyword>
<dbReference type="InterPro" id="IPR015590">
    <property type="entry name" value="Aldehyde_DH_dom"/>
</dbReference>
<dbReference type="PANTHER" id="PTHR43866">
    <property type="entry name" value="MALONATE-SEMIALDEHYDE DEHYDROGENASE"/>
    <property type="match status" value="1"/>
</dbReference>
<dbReference type="InterPro" id="IPR016163">
    <property type="entry name" value="Ald_DH_C"/>
</dbReference>
<gene>
    <name evidence="5" type="primary">mmsA</name>
    <name evidence="5" type="ORF">FK529_01840</name>
</gene>
<keyword evidence="2 5" id="KW-0560">Oxidoreductase</keyword>
<dbReference type="GO" id="GO:0004491">
    <property type="term" value="F:methylmalonate-semialdehyde dehydrogenase (acylating, NAD) activity"/>
    <property type="evidence" value="ECO:0007669"/>
    <property type="project" value="UniProtKB-EC"/>
</dbReference>
<evidence type="ECO:0000313" key="6">
    <source>
        <dbReference type="Proteomes" id="UP000317291"/>
    </source>
</evidence>
<dbReference type="PROSITE" id="PS00070">
    <property type="entry name" value="ALDEHYDE_DEHYDR_CYS"/>
    <property type="match status" value="1"/>
</dbReference>
<dbReference type="Proteomes" id="UP000317291">
    <property type="component" value="Unassembled WGS sequence"/>
</dbReference>
<dbReference type="Gene3D" id="3.40.309.10">
    <property type="entry name" value="Aldehyde Dehydrogenase, Chain A, domain 2"/>
    <property type="match status" value="1"/>
</dbReference>
<protein>
    <recommendedName>
        <fullName evidence="1">methylmalonate-semialdehyde dehydrogenase (CoA acylating)</fullName>
        <ecNumber evidence="1">1.2.1.27</ecNumber>
    </recommendedName>
</protein>